<proteinExistence type="predicted"/>
<accession>A0A930B844</accession>
<reference evidence="1" key="1">
    <citation type="submission" date="2020-04" db="EMBL/GenBank/DDBJ databases">
        <title>Deep metagenomics examines the oral microbiome during advanced dental caries in children, revealing novel taxa and co-occurrences with host molecules.</title>
        <authorList>
            <person name="Baker J.L."/>
            <person name="Morton J.T."/>
            <person name="Dinis M."/>
            <person name="Alvarez R."/>
            <person name="Tran N.C."/>
            <person name="Knight R."/>
            <person name="Edlund A."/>
        </authorList>
    </citation>
    <scope>NUCLEOTIDE SEQUENCE</scope>
    <source>
        <strain evidence="1">JCVI_32_bin.14</strain>
    </source>
</reference>
<evidence type="ECO:0000313" key="2">
    <source>
        <dbReference type="Proteomes" id="UP000757890"/>
    </source>
</evidence>
<dbReference type="AlphaFoldDB" id="A0A930B844"/>
<evidence type="ECO:0000313" key="1">
    <source>
        <dbReference type="EMBL" id="MBF1129230.1"/>
    </source>
</evidence>
<dbReference type="RefSeq" id="WP_273012459.1">
    <property type="nucleotide sequence ID" value="NZ_DAWCXG010000115.1"/>
</dbReference>
<dbReference type="EMBL" id="JABZMK010000015">
    <property type="protein sequence ID" value="MBF1129230.1"/>
    <property type="molecule type" value="Genomic_DNA"/>
</dbReference>
<organism evidence="1 2">
    <name type="scientific">Dialister invisus</name>
    <dbReference type="NCBI Taxonomy" id="218538"/>
    <lineage>
        <taxon>Bacteria</taxon>
        <taxon>Bacillati</taxon>
        <taxon>Bacillota</taxon>
        <taxon>Negativicutes</taxon>
        <taxon>Veillonellales</taxon>
        <taxon>Veillonellaceae</taxon>
        <taxon>Dialister</taxon>
    </lineage>
</organism>
<dbReference type="Proteomes" id="UP000757890">
    <property type="component" value="Unassembled WGS sequence"/>
</dbReference>
<name>A0A930B844_9FIRM</name>
<sequence>MPLDDKVEKMNGGVYGVLKVLLGKAGNNIAGAVNYRRIETYWEESSL</sequence>
<comment type="caution">
    <text evidence="1">The sequence shown here is derived from an EMBL/GenBank/DDBJ whole genome shotgun (WGS) entry which is preliminary data.</text>
</comment>
<gene>
    <name evidence="1" type="ORF">HXL70_04195</name>
</gene>
<protein>
    <submittedName>
        <fullName evidence="1">Uncharacterized protein</fullName>
    </submittedName>
</protein>